<evidence type="ECO:0000259" key="13">
    <source>
        <dbReference type="PROSITE" id="PS51918"/>
    </source>
</evidence>
<dbReference type="GO" id="GO:0051539">
    <property type="term" value="F:4 iron, 4 sulfur cluster binding"/>
    <property type="evidence" value="ECO:0007669"/>
    <property type="project" value="UniProtKB-UniRule"/>
</dbReference>
<dbReference type="GO" id="GO:0002935">
    <property type="term" value="F:tRNA (adenine(37)-C2)-methyltransferase activity"/>
    <property type="evidence" value="ECO:0007669"/>
    <property type="project" value="UniProtKB-UniRule"/>
</dbReference>
<keyword evidence="5 12" id="KW-0489">Methyltransferase</keyword>
<dbReference type="InterPro" id="IPR007197">
    <property type="entry name" value="rSAM"/>
</dbReference>
<gene>
    <name evidence="12 14" type="primary">rlmN</name>
    <name evidence="14" type="ORF">EQM13_08160</name>
</gene>
<comment type="cofactor">
    <cofactor evidence="12">
        <name>[4Fe-4S] cluster</name>
        <dbReference type="ChEBI" id="CHEBI:49883"/>
    </cofactor>
    <text evidence="12">Binds 1 [4Fe-4S] cluster. The cluster is coordinated with 3 cysteines and an exchangeable S-adenosyl-L-methionine.</text>
</comment>
<dbReference type="NCBIfam" id="TIGR00048">
    <property type="entry name" value="rRNA_mod_RlmN"/>
    <property type="match status" value="1"/>
</dbReference>
<dbReference type="SUPFAM" id="SSF102114">
    <property type="entry name" value="Radical SAM enzymes"/>
    <property type="match status" value="1"/>
</dbReference>
<dbReference type="Pfam" id="PF04055">
    <property type="entry name" value="Radical_SAM"/>
    <property type="match status" value="1"/>
</dbReference>
<dbReference type="KEGG" id="spoa:EQM13_08160"/>
<evidence type="ECO:0000313" key="14">
    <source>
        <dbReference type="EMBL" id="QAT63414.1"/>
    </source>
</evidence>
<dbReference type="PROSITE" id="PS51918">
    <property type="entry name" value="RADICAL_SAM"/>
    <property type="match status" value="1"/>
</dbReference>
<dbReference type="InterPro" id="IPR027492">
    <property type="entry name" value="RNA_MTrfase_RlmN"/>
</dbReference>
<dbReference type="AlphaFoldDB" id="A0A410QHI7"/>
<comment type="caution">
    <text evidence="12">Lacks conserved residue(s) required for the propagation of feature annotation.</text>
</comment>
<dbReference type="FunFam" id="3.20.20.70:FF:000014">
    <property type="entry name" value="Probable dual-specificity RNA methyltransferase RlmN"/>
    <property type="match status" value="1"/>
</dbReference>
<keyword evidence="10 12" id="KW-0408">Iron</keyword>
<dbReference type="InterPro" id="IPR048641">
    <property type="entry name" value="RlmN_N"/>
</dbReference>
<feature type="binding site" evidence="12">
    <location>
        <position position="112"/>
    </location>
    <ligand>
        <name>[4Fe-4S] cluster</name>
        <dbReference type="ChEBI" id="CHEBI:49883"/>
        <note>4Fe-4S-S-AdoMet</note>
    </ligand>
</feature>
<feature type="active site" description="Proton acceptor" evidence="12">
    <location>
        <position position="85"/>
    </location>
</feature>
<keyword evidence="4 12" id="KW-0698">rRNA processing</keyword>
<dbReference type="GO" id="GO:0070475">
    <property type="term" value="P:rRNA base methylation"/>
    <property type="evidence" value="ECO:0007669"/>
    <property type="project" value="UniProtKB-UniRule"/>
</dbReference>
<keyword evidence="12" id="KW-1015">Disulfide bond</keyword>
<reference evidence="15" key="1">
    <citation type="submission" date="2019-01" db="EMBL/GenBank/DDBJ databases">
        <title>Draft genomes of a novel of Sporanaerobacter strains.</title>
        <authorList>
            <person name="Ma S."/>
        </authorList>
    </citation>
    <scope>NUCLEOTIDE SEQUENCE [LARGE SCALE GENOMIC DNA]</scope>
    <source>
        <strain evidence="15">NJN-17</strain>
    </source>
</reference>
<evidence type="ECO:0000256" key="8">
    <source>
        <dbReference type="ARBA" id="ARBA00022694"/>
    </source>
</evidence>
<sequence length="340" mass="39339">MSLEELKKEFLKIGEKPYRGLQLYNYMHKNMNSDVLNINSFSKELRDKLNRDYYISDLKILERFDSKLDGTKKYLFLLEDNNIIEGVAMKYKYGYSACISTQVGCRMGCSFCASTKEGIIRNITPGEMLSEIYNIQRNLGIRLSNIVLMGSGEPLDNYLNVMKMLRILNDKNGQNFSFRNVTISTCGIVHKIYQLADEEIPVTLSVSLHFPFNELRSKIMPINNKYHIEEIIKACKYYVNRTNRRVTFEYTLIEGLNDGRECLDELKRILNGLLCHVNIIPLNPIKEFKYKKPEMDAVKIFVKELNKNGIPATVRRQMGADIDAACGQLRRSYMNEKGLL</sequence>
<evidence type="ECO:0000256" key="2">
    <source>
        <dbReference type="ARBA" id="ARBA00022485"/>
    </source>
</evidence>
<keyword evidence="9 12" id="KW-0479">Metal-binding</keyword>
<accession>A0A410QHI7</accession>
<keyword evidence="15" id="KW-1185">Reference proteome</keyword>
<keyword evidence="8 12" id="KW-0819">tRNA processing</keyword>
<keyword evidence="7 12" id="KW-0949">S-adenosyl-L-methionine</keyword>
<comment type="catalytic activity">
    <reaction evidence="12">
        <text>adenosine(2503) in 23S rRNA + 2 reduced [2Fe-2S]-[ferredoxin] + 2 S-adenosyl-L-methionine = 2-methyladenosine(2503) in 23S rRNA + 5'-deoxyadenosine + L-methionine + 2 oxidized [2Fe-2S]-[ferredoxin] + S-adenosyl-L-homocysteine</text>
        <dbReference type="Rhea" id="RHEA:42916"/>
        <dbReference type="Rhea" id="RHEA-COMP:10000"/>
        <dbReference type="Rhea" id="RHEA-COMP:10001"/>
        <dbReference type="Rhea" id="RHEA-COMP:10152"/>
        <dbReference type="Rhea" id="RHEA-COMP:10282"/>
        <dbReference type="ChEBI" id="CHEBI:17319"/>
        <dbReference type="ChEBI" id="CHEBI:33737"/>
        <dbReference type="ChEBI" id="CHEBI:33738"/>
        <dbReference type="ChEBI" id="CHEBI:57844"/>
        <dbReference type="ChEBI" id="CHEBI:57856"/>
        <dbReference type="ChEBI" id="CHEBI:59789"/>
        <dbReference type="ChEBI" id="CHEBI:74411"/>
        <dbReference type="ChEBI" id="CHEBI:74497"/>
        <dbReference type="EC" id="2.1.1.192"/>
    </reaction>
</comment>
<feature type="domain" description="Radical SAM core" evidence="13">
    <location>
        <begin position="91"/>
        <end position="321"/>
    </location>
</feature>
<dbReference type="InterPro" id="IPR058240">
    <property type="entry name" value="rSAM_sf"/>
</dbReference>
<comment type="subcellular location">
    <subcellularLocation>
        <location evidence="1 12">Cytoplasm</location>
    </subcellularLocation>
</comment>
<dbReference type="EC" id="2.1.1.192" evidence="12"/>
<dbReference type="SFLD" id="SFLDF00275">
    <property type="entry name" value="adenosine_C2_methyltransferase"/>
    <property type="match status" value="1"/>
</dbReference>
<dbReference type="EMBL" id="CP035282">
    <property type="protein sequence ID" value="QAT63414.1"/>
    <property type="molecule type" value="Genomic_DNA"/>
</dbReference>
<feature type="active site" description="S-methylcysteine intermediate" evidence="12">
    <location>
        <position position="326"/>
    </location>
</feature>
<keyword evidence="2 12" id="KW-0004">4Fe-4S</keyword>
<comment type="catalytic activity">
    <reaction evidence="12">
        <text>adenosine(37) in tRNA + 2 reduced [2Fe-2S]-[ferredoxin] + 2 S-adenosyl-L-methionine = 2-methyladenosine(37) in tRNA + 5'-deoxyadenosine + L-methionine + 2 oxidized [2Fe-2S]-[ferredoxin] + S-adenosyl-L-homocysteine</text>
        <dbReference type="Rhea" id="RHEA:43332"/>
        <dbReference type="Rhea" id="RHEA-COMP:10000"/>
        <dbReference type="Rhea" id="RHEA-COMP:10001"/>
        <dbReference type="Rhea" id="RHEA-COMP:10162"/>
        <dbReference type="Rhea" id="RHEA-COMP:10485"/>
        <dbReference type="ChEBI" id="CHEBI:17319"/>
        <dbReference type="ChEBI" id="CHEBI:33737"/>
        <dbReference type="ChEBI" id="CHEBI:33738"/>
        <dbReference type="ChEBI" id="CHEBI:57844"/>
        <dbReference type="ChEBI" id="CHEBI:57856"/>
        <dbReference type="ChEBI" id="CHEBI:59789"/>
        <dbReference type="ChEBI" id="CHEBI:74411"/>
        <dbReference type="ChEBI" id="CHEBI:74497"/>
        <dbReference type="EC" id="2.1.1.192"/>
    </reaction>
</comment>
<dbReference type="InterPro" id="IPR013785">
    <property type="entry name" value="Aldolase_TIM"/>
</dbReference>
<dbReference type="GO" id="GO:0019843">
    <property type="term" value="F:rRNA binding"/>
    <property type="evidence" value="ECO:0007669"/>
    <property type="project" value="UniProtKB-UniRule"/>
</dbReference>
<dbReference type="SFLD" id="SFLDG01062">
    <property type="entry name" value="methyltransferase_(Class_A)"/>
    <property type="match status" value="1"/>
</dbReference>
<evidence type="ECO:0000256" key="1">
    <source>
        <dbReference type="ARBA" id="ARBA00004496"/>
    </source>
</evidence>
<dbReference type="OrthoDB" id="9793973at2"/>
<keyword evidence="6 12" id="KW-0808">Transferase</keyword>
<evidence type="ECO:0000256" key="12">
    <source>
        <dbReference type="HAMAP-Rule" id="MF_01849"/>
    </source>
</evidence>
<dbReference type="Gene3D" id="3.20.20.70">
    <property type="entry name" value="Aldolase class I"/>
    <property type="match status" value="1"/>
</dbReference>
<comment type="miscellaneous">
    <text evidence="12">Reaction proceeds by a ping-pong mechanism involving intermediate methylation of a conserved cysteine residue.</text>
</comment>
<feature type="binding site" evidence="12">
    <location>
        <position position="184"/>
    </location>
    <ligand>
        <name>S-adenosyl-L-methionine</name>
        <dbReference type="ChEBI" id="CHEBI:59789"/>
    </ligand>
</feature>
<dbReference type="GO" id="GO:0030488">
    <property type="term" value="P:tRNA methylation"/>
    <property type="evidence" value="ECO:0007669"/>
    <property type="project" value="UniProtKB-UniRule"/>
</dbReference>
<dbReference type="GO" id="GO:0005737">
    <property type="term" value="C:cytoplasm"/>
    <property type="evidence" value="ECO:0007669"/>
    <property type="project" value="UniProtKB-SubCell"/>
</dbReference>
<dbReference type="InterPro" id="IPR004383">
    <property type="entry name" value="rRNA_lsu_MTrfase_RlmN/Cfr"/>
</dbReference>
<dbReference type="GO" id="GO:0000049">
    <property type="term" value="F:tRNA binding"/>
    <property type="evidence" value="ECO:0007669"/>
    <property type="project" value="UniProtKB-UniRule"/>
</dbReference>
<dbReference type="Pfam" id="PF21016">
    <property type="entry name" value="RlmN_N"/>
    <property type="match status" value="1"/>
</dbReference>
<evidence type="ECO:0000313" key="15">
    <source>
        <dbReference type="Proteomes" id="UP000287969"/>
    </source>
</evidence>
<evidence type="ECO:0000256" key="7">
    <source>
        <dbReference type="ARBA" id="ARBA00022691"/>
    </source>
</evidence>
<protein>
    <recommendedName>
        <fullName evidence="12">Probable dual-specificity RNA methyltransferase RlmN</fullName>
        <ecNumber evidence="12">2.1.1.192</ecNumber>
    </recommendedName>
    <alternativeName>
        <fullName evidence="12">23S rRNA (adenine(2503)-C(2))-methyltransferase</fullName>
    </alternativeName>
    <alternativeName>
        <fullName evidence="12">23S rRNA m2A2503 methyltransferase</fullName>
    </alternativeName>
    <alternativeName>
        <fullName evidence="12">Ribosomal RNA large subunit methyltransferase N</fullName>
    </alternativeName>
    <alternativeName>
        <fullName evidence="12">tRNA (adenine(37)-C(2))-methyltransferase</fullName>
    </alternativeName>
    <alternativeName>
        <fullName evidence="12">tRNA m2A37 methyltransferase</fullName>
    </alternativeName>
</protein>
<dbReference type="CDD" id="cd01335">
    <property type="entry name" value="Radical_SAM"/>
    <property type="match status" value="1"/>
</dbReference>
<evidence type="ECO:0000256" key="6">
    <source>
        <dbReference type="ARBA" id="ARBA00022679"/>
    </source>
</evidence>
<organism evidence="14 15">
    <name type="scientific">Acidilutibacter cellobiosedens</name>
    <dbReference type="NCBI Taxonomy" id="2507161"/>
    <lineage>
        <taxon>Bacteria</taxon>
        <taxon>Bacillati</taxon>
        <taxon>Bacillota</taxon>
        <taxon>Tissierellia</taxon>
        <taxon>Tissierellales</taxon>
        <taxon>Acidilutibacteraceae</taxon>
        <taxon>Acidilutibacter</taxon>
    </lineage>
</organism>
<evidence type="ECO:0000256" key="4">
    <source>
        <dbReference type="ARBA" id="ARBA00022552"/>
    </source>
</evidence>
<dbReference type="Proteomes" id="UP000287969">
    <property type="component" value="Chromosome"/>
</dbReference>
<comment type="function">
    <text evidence="12">Specifically methylates position 2 of adenine 2503 in 23S rRNA and position 2 of adenine 37 in tRNAs.</text>
</comment>
<feature type="binding site" evidence="12">
    <location>
        <begin position="152"/>
        <end position="153"/>
    </location>
    <ligand>
        <name>S-adenosyl-L-methionine</name>
        <dbReference type="ChEBI" id="CHEBI:59789"/>
    </ligand>
</feature>
<dbReference type="GO" id="GO:0070040">
    <property type="term" value="F:rRNA (adenine(2503)-C2-)-methyltransferase activity"/>
    <property type="evidence" value="ECO:0007669"/>
    <property type="project" value="UniProtKB-UniRule"/>
</dbReference>
<comment type="similarity">
    <text evidence="12">Belongs to the radical SAM superfamily. RlmN family.</text>
</comment>
<feature type="binding site" evidence="12">
    <location>
        <position position="283"/>
    </location>
    <ligand>
        <name>S-adenosyl-L-methionine</name>
        <dbReference type="ChEBI" id="CHEBI:59789"/>
    </ligand>
</feature>
<evidence type="ECO:0000256" key="10">
    <source>
        <dbReference type="ARBA" id="ARBA00023004"/>
    </source>
</evidence>
<feature type="binding site" evidence="12">
    <location>
        <begin position="207"/>
        <end position="209"/>
    </location>
    <ligand>
        <name>S-adenosyl-L-methionine</name>
        <dbReference type="ChEBI" id="CHEBI:59789"/>
    </ligand>
</feature>
<dbReference type="PANTHER" id="PTHR30544:SF5">
    <property type="entry name" value="RADICAL SAM CORE DOMAIN-CONTAINING PROTEIN"/>
    <property type="match status" value="1"/>
</dbReference>
<keyword evidence="11 12" id="KW-0411">Iron-sulfur</keyword>
<dbReference type="InterPro" id="IPR040072">
    <property type="entry name" value="Methyltransferase_A"/>
</dbReference>
<dbReference type="PIRSF" id="PIRSF006004">
    <property type="entry name" value="CHP00048"/>
    <property type="match status" value="1"/>
</dbReference>
<keyword evidence="3 12" id="KW-0963">Cytoplasm</keyword>
<evidence type="ECO:0000256" key="3">
    <source>
        <dbReference type="ARBA" id="ARBA00022490"/>
    </source>
</evidence>
<proteinExistence type="inferred from homology"/>
<evidence type="ECO:0000256" key="5">
    <source>
        <dbReference type="ARBA" id="ARBA00022603"/>
    </source>
</evidence>
<feature type="binding site" evidence="12">
    <location>
        <position position="105"/>
    </location>
    <ligand>
        <name>[4Fe-4S] cluster</name>
        <dbReference type="ChEBI" id="CHEBI:49883"/>
        <note>4Fe-4S-S-AdoMet</note>
    </ligand>
</feature>
<evidence type="ECO:0000256" key="9">
    <source>
        <dbReference type="ARBA" id="ARBA00022723"/>
    </source>
</evidence>
<evidence type="ECO:0000256" key="11">
    <source>
        <dbReference type="ARBA" id="ARBA00023014"/>
    </source>
</evidence>
<dbReference type="HAMAP" id="MF_01849">
    <property type="entry name" value="RNA_methyltr_RlmN"/>
    <property type="match status" value="1"/>
</dbReference>
<name>A0A410QHI7_9FIRM</name>
<dbReference type="SFLD" id="SFLDS00029">
    <property type="entry name" value="Radical_SAM"/>
    <property type="match status" value="1"/>
</dbReference>
<dbReference type="GO" id="GO:0046872">
    <property type="term" value="F:metal ion binding"/>
    <property type="evidence" value="ECO:0007669"/>
    <property type="project" value="UniProtKB-KW"/>
</dbReference>
<dbReference type="PANTHER" id="PTHR30544">
    <property type="entry name" value="23S RRNA METHYLTRANSFERASE"/>
    <property type="match status" value="1"/>
</dbReference>
<feature type="binding site" evidence="12">
    <location>
        <position position="109"/>
    </location>
    <ligand>
        <name>[4Fe-4S] cluster</name>
        <dbReference type="ChEBI" id="CHEBI:49883"/>
        <note>4Fe-4S-S-AdoMet</note>
    </ligand>
</feature>
<dbReference type="Gene3D" id="1.10.150.530">
    <property type="match status" value="1"/>
</dbReference>